<dbReference type="SMART" id="SM00387">
    <property type="entry name" value="HATPase_c"/>
    <property type="match status" value="1"/>
</dbReference>
<evidence type="ECO:0000256" key="6">
    <source>
        <dbReference type="ARBA" id="ARBA00022741"/>
    </source>
</evidence>
<dbReference type="PANTHER" id="PTHR43547:SF10">
    <property type="entry name" value="SENSOR HISTIDINE KINASE DCUS"/>
    <property type="match status" value="1"/>
</dbReference>
<dbReference type="Pfam" id="PF13188">
    <property type="entry name" value="PAS_8"/>
    <property type="match status" value="1"/>
</dbReference>
<dbReference type="PANTHER" id="PTHR43547">
    <property type="entry name" value="TWO-COMPONENT HISTIDINE KINASE"/>
    <property type="match status" value="1"/>
</dbReference>
<feature type="domain" description="PAS" evidence="14">
    <location>
        <begin position="212"/>
        <end position="246"/>
    </location>
</feature>
<keyword evidence="5 12" id="KW-0812">Transmembrane</keyword>
<dbReference type="SUPFAM" id="SSF55785">
    <property type="entry name" value="PYP-like sensor domain (PAS domain)"/>
    <property type="match status" value="1"/>
</dbReference>
<dbReference type="RefSeq" id="WP_281092802.1">
    <property type="nucleotide sequence ID" value="NZ_JARYZI010000001.1"/>
</dbReference>
<feature type="domain" description="Histidine kinase" evidence="13">
    <location>
        <begin position="327"/>
        <end position="517"/>
    </location>
</feature>
<dbReference type="Pfam" id="PF02518">
    <property type="entry name" value="HATPase_c"/>
    <property type="match status" value="1"/>
</dbReference>
<dbReference type="InterPro" id="IPR036890">
    <property type="entry name" value="HATPase_C_sf"/>
</dbReference>
<dbReference type="InterPro" id="IPR000014">
    <property type="entry name" value="PAS"/>
</dbReference>
<comment type="caution">
    <text evidence="15">The sequence shown here is derived from an EMBL/GenBank/DDBJ whole genome shotgun (WGS) entry which is preliminary data.</text>
</comment>
<dbReference type="Pfam" id="PF14689">
    <property type="entry name" value="SPOB_a"/>
    <property type="match status" value="1"/>
</dbReference>
<feature type="transmembrane region" description="Helical" evidence="12">
    <location>
        <begin position="7"/>
        <end position="30"/>
    </location>
</feature>
<evidence type="ECO:0000259" key="14">
    <source>
        <dbReference type="PROSITE" id="PS50112"/>
    </source>
</evidence>
<dbReference type="InterPro" id="IPR035965">
    <property type="entry name" value="PAS-like_dom_sf"/>
</dbReference>
<keyword evidence="2" id="KW-1003">Cell membrane</keyword>
<keyword evidence="7" id="KW-0418">Kinase</keyword>
<dbReference type="Gene3D" id="1.10.287.130">
    <property type="match status" value="1"/>
</dbReference>
<accession>A0ABT6N9B6</accession>
<evidence type="ECO:0000256" key="2">
    <source>
        <dbReference type="ARBA" id="ARBA00022475"/>
    </source>
</evidence>
<reference evidence="15 16" key="1">
    <citation type="submission" date="2023-04" db="EMBL/GenBank/DDBJ databases">
        <title>Fusibacter bizertensis strain WBS, isolated from littoral bottom sediments of the Arctic seas - biochemical and genomic analysis.</title>
        <authorList>
            <person name="Brioukhanov A.L."/>
        </authorList>
    </citation>
    <scope>NUCLEOTIDE SEQUENCE [LARGE SCALE GENOMIC DNA]</scope>
    <source>
        <strain evidence="15 16">WBS</strain>
    </source>
</reference>
<dbReference type="SUPFAM" id="SSF103190">
    <property type="entry name" value="Sensory domain-like"/>
    <property type="match status" value="1"/>
</dbReference>
<protein>
    <submittedName>
        <fullName evidence="15">Spo0B domain-containing protein</fullName>
    </submittedName>
</protein>
<dbReference type="InterPro" id="IPR005467">
    <property type="entry name" value="His_kinase_dom"/>
</dbReference>
<evidence type="ECO:0000256" key="1">
    <source>
        <dbReference type="ARBA" id="ARBA00004651"/>
    </source>
</evidence>
<evidence type="ECO:0000256" key="12">
    <source>
        <dbReference type="SAM" id="Phobius"/>
    </source>
</evidence>
<evidence type="ECO:0000256" key="10">
    <source>
        <dbReference type="ARBA" id="ARBA00023012"/>
    </source>
</evidence>
<dbReference type="Pfam" id="PF17203">
    <property type="entry name" value="sCache_3_2"/>
    <property type="match status" value="1"/>
</dbReference>
<keyword evidence="6" id="KW-0547">Nucleotide-binding</keyword>
<gene>
    <name evidence="15" type="ORF">QE109_02525</name>
</gene>
<evidence type="ECO:0000256" key="11">
    <source>
        <dbReference type="ARBA" id="ARBA00023136"/>
    </source>
</evidence>
<sequence>MKLQYKIMTLVTTLIVALVLILIIVMYGTWFDSVQKQVALNAMDQAVVIADNRDVKENMEAENGYLAVNQAVESLYLKTGIQYLYIISNDGKFYAHPLPERINTPIKPNEIKLSGELMSPSYYYALSVDAMVEGYAPIYTEGIKTGYVVVGVFNGRILQTMKGQIIWLSLFALVAVLLGIGAAYLLSRNIKRDIFGLEPSEIALLLSQKDMILDHIGEGILASDHRGKLVMVNKNAQQLLGMTISEGDELSQLPFTMYLTQEFWRDRELYQFEWRLPQNQVLIVTIHALNDIHEKLGLLVKIEDMSLVRKRAEELTEMKQLTQALRAQNHEFMNKLHAIYGLIQLEAYDGAIDYIETITAPRQAMLVAIQEKIKVAAVGGLLLTKHSKLTEKHIELTIDEDTYVSHLPLHAKDEDLTSILGNLIDNSEEALKSFEDKWIKVGLFQDETLFRIVVSDGGPGMIAEMMEMCFEQEVSTKGKDRGYGLAIVKSIVSILGGQIVLSNDPGLVVEITLPMNETIAGGSDESVNR</sequence>
<evidence type="ECO:0000256" key="7">
    <source>
        <dbReference type="ARBA" id="ARBA00022777"/>
    </source>
</evidence>
<dbReference type="InterPro" id="IPR029151">
    <property type="entry name" value="Sensor-like_sf"/>
</dbReference>
<dbReference type="Proteomes" id="UP001158045">
    <property type="component" value="Unassembled WGS sequence"/>
</dbReference>
<dbReference type="InterPro" id="IPR033463">
    <property type="entry name" value="sCache_3"/>
</dbReference>
<dbReference type="InterPro" id="IPR003594">
    <property type="entry name" value="HATPase_dom"/>
</dbReference>
<evidence type="ECO:0000256" key="3">
    <source>
        <dbReference type="ARBA" id="ARBA00022553"/>
    </source>
</evidence>
<evidence type="ECO:0000313" key="15">
    <source>
        <dbReference type="EMBL" id="MDH8677003.1"/>
    </source>
</evidence>
<keyword evidence="9 12" id="KW-1133">Transmembrane helix</keyword>
<evidence type="ECO:0000256" key="9">
    <source>
        <dbReference type="ARBA" id="ARBA00022989"/>
    </source>
</evidence>
<keyword evidence="3" id="KW-0597">Phosphoprotein</keyword>
<dbReference type="Gene3D" id="3.30.450.20">
    <property type="entry name" value="PAS domain"/>
    <property type="match status" value="2"/>
</dbReference>
<proteinExistence type="predicted"/>
<evidence type="ECO:0000256" key="8">
    <source>
        <dbReference type="ARBA" id="ARBA00022840"/>
    </source>
</evidence>
<evidence type="ECO:0000313" key="16">
    <source>
        <dbReference type="Proteomes" id="UP001158045"/>
    </source>
</evidence>
<dbReference type="SUPFAM" id="SSF55874">
    <property type="entry name" value="ATPase domain of HSP90 chaperone/DNA topoisomerase II/histidine kinase"/>
    <property type="match status" value="1"/>
</dbReference>
<name>A0ABT6N9B6_9FIRM</name>
<evidence type="ECO:0000259" key="13">
    <source>
        <dbReference type="PROSITE" id="PS50109"/>
    </source>
</evidence>
<dbReference type="EMBL" id="JARYZI010000001">
    <property type="protein sequence ID" value="MDH8677003.1"/>
    <property type="molecule type" value="Genomic_DNA"/>
</dbReference>
<keyword evidence="4" id="KW-0808">Transferase</keyword>
<evidence type="ECO:0000256" key="4">
    <source>
        <dbReference type="ARBA" id="ARBA00022679"/>
    </source>
</evidence>
<dbReference type="PROSITE" id="PS50109">
    <property type="entry name" value="HIS_KIN"/>
    <property type="match status" value="1"/>
</dbReference>
<organism evidence="15 16">
    <name type="scientific">Fusibacter bizertensis</name>
    <dbReference type="NCBI Taxonomy" id="1488331"/>
    <lineage>
        <taxon>Bacteria</taxon>
        <taxon>Bacillati</taxon>
        <taxon>Bacillota</taxon>
        <taxon>Clostridia</taxon>
        <taxon>Eubacteriales</taxon>
        <taxon>Eubacteriales Family XII. Incertae Sedis</taxon>
        <taxon>Fusibacter</taxon>
    </lineage>
</organism>
<evidence type="ECO:0000256" key="5">
    <source>
        <dbReference type="ARBA" id="ARBA00022692"/>
    </source>
</evidence>
<keyword evidence="16" id="KW-1185">Reference proteome</keyword>
<keyword evidence="10" id="KW-0902">Two-component regulatory system</keyword>
<keyword evidence="11 12" id="KW-0472">Membrane</keyword>
<dbReference type="Gene3D" id="3.30.565.10">
    <property type="entry name" value="Histidine kinase-like ATPase, C-terminal domain"/>
    <property type="match status" value="1"/>
</dbReference>
<keyword evidence="8" id="KW-0067">ATP-binding</keyword>
<feature type="transmembrane region" description="Helical" evidence="12">
    <location>
        <begin position="165"/>
        <end position="186"/>
    </location>
</feature>
<dbReference type="PROSITE" id="PS50112">
    <property type="entry name" value="PAS"/>
    <property type="match status" value="1"/>
</dbReference>
<dbReference type="InterPro" id="IPR039506">
    <property type="entry name" value="SPOB_a"/>
</dbReference>
<comment type="subcellular location">
    <subcellularLocation>
        <location evidence="1">Cell membrane</location>
        <topology evidence="1">Multi-pass membrane protein</topology>
    </subcellularLocation>
</comment>